<accession>A0A9D1IGR7</accession>
<gene>
    <name evidence="1" type="ORF">IAC53_07480</name>
</gene>
<protein>
    <recommendedName>
        <fullName evidence="3">SynChlorMet cassette protein ScmC</fullName>
    </recommendedName>
</protein>
<organism evidence="1 2">
    <name type="scientific">Candidatus Fimenecus excrementigallinarum</name>
    <dbReference type="NCBI Taxonomy" id="2840816"/>
    <lineage>
        <taxon>Bacteria</taxon>
        <taxon>Bacillati</taxon>
        <taxon>Bacillota</taxon>
        <taxon>Clostridia</taxon>
        <taxon>Candidatus Fimenecus</taxon>
    </lineage>
</organism>
<proteinExistence type="predicted"/>
<comment type="caution">
    <text evidence="1">The sequence shown here is derived from an EMBL/GenBank/DDBJ whole genome shotgun (WGS) entry which is preliminary data.</text>
</comment>
<sequence length="245" mass="27162">MELFDIAGLCVQFAPRGQLLISRTRPYLAPPGAAPDFTIDLPDAFLEEKHARYPQLTKDECEYMWVGEAFYAKLLGYDGMLLHASCIEKDGRAYLFSAKSGTGKSTHTHLWLKAFEGSRIINDDKPALRKFDGKFYACGTPFSGKTDESVNARVPVRALVFLERGAENRVEPLAPEQAIPLFLSQTLRPPVRDGMARLLTLLGDLLKAVPAFRLQCNMDPGAAAAAYEGIERLCRAKEKDGRHEG</sequence>
<dbReference type="EMBL" id="DVMW01000042">
    <property type="protein sequence ID" value="HIU36426.1"/>
    <property type="molecule type" value="Genomic_DNA"/>
</dbReference>
<name>A0A9D1IGR7_9FIRM</name>
<evidence type="ECO:0000313" key="1">
    <source>
        <dbReference type="EMBL" id="HIU36426.1"/>
    </source>
</evidence>
<evidence type="ECO:0000313" key="2">
    <source>
        <dbReference type="Proteomes" id="UP000824071"/>
    </source>
</evidence>
<dbReference type="SUPFAM" id="SSF53795">
    <property type="entry name" value="PEP carboxykinase-like"/>
    <property type="match status" value="1"/>
</dbReference>
<dbReference type="Proteomes" id="UP000824071">
    <property type="component" value="Unassembled WGS sequence"/>
</dbReference>
<dbReference type="InterPro" id="IPR027417">
    <property type="entry name" value="P-loop_NTPase"/>
</dbReference>
<dbReference type="AlphaFoldDB" id="A0A9D1IGR7"/>
<reference evidence="1" key="1">
    <citation type="submission" date="2020-10" db="EMBL/GenBank/DDBJ databases">
        <authorList>
            <person name="Gilroy R."/>
        </authorList>
    </citation>
    <scope>NUCLEOTIDE SEQUENCE</scope>
    <source>
        <strain evidence="1">ChiGjej1B1-19959</strain>
    </source>
</reference>
<reference evidence="1" key="2">
    <citation type="journal article" date="2021" name="PeerJ">
        <title>Extensive microbial diversity within the chicken gut microbiome revealed by metagenomics and culture.</title>
        <authorList>
            <person name="Gilroy R."/>
            <person name="Ravi A."/>
            <person name="Getino M."/>
            <person name="Pursley I."/>
            <person name="Horton D.L."/>
            <person name="Alikhan N.F."/>
            <person name="Baker D."/>
            <person name="Gharbi K."/>
            <person name="Hall N."/>
            <person name="Watson M."/>
            <person name="Adriaenssens E.M."/>
            <person name="Foster-Nyarko E."/>
            <person name="Jarju S."/>
            <person name="Secka A."/>
            <person name="Antonio M."/>
            <person name="Oren A."/>
            <person name="Chaudhuri R.R."/>
            <person name="La Ragione R."/>
            <person name="Hildebrand F."/>
            <person name="Pallen M.J."/>
        </authorList>
    </citation>
    <scope>NUCLEOTIDE SEQUENCE</scope>
    <source>
        <strain evidence="1">ChiGjej1B1-19959</strain>
    </source>
</reference>
<evidence type="ECO:0008006" key="3">
    <source>
        <dbReference type="Google" id="ProtNLM"/>
    </source>
</evidence>
<dbReference type="Gene3D" id="3.40.50.300">
    <property type="entry name" value="P-loop containing nucleotide triphosphate hydrolases"/>
    <property type="match status" value="1"/>
</dbReference>